<dbReference type="GO" id="GO:0005662">
    <property type="term" value="C:DNA replication factor A complex"/>
    <property type="evidence" value="ECO:0000318"/>
    <property type="project" value="GO_Central"/>
</dbReference>
<dbReference type="eggNOG" id="ENOG502R4UU">
    <property type="taxonomic scope" value="Eukaryota"/>
</dbReference>
<dbReference type="GO" id="GO:0003684">
    <property type="term" value="F:damaged DNA binding"/>
    <property type="evidence" value="ECO:0000318"/>
    <property type="project" value="GO_Central"/>
</dbReference>
<evidence type="ECO:0008006" key="3">
    <source>
        <dbReference type="Google" id="ProtNLM"/>
    </source>
</evidence>
<dbReference type="GO" id="GO:0043047">
    <property type="term" value="F:single-stranded telomeric DNA binding"/>
    <property type="evidence" value="ECO:0000318"/>
    <property type="project" value="GO_Central"/>
</dbReference>
<dbReference type="GO" id="GO:0000724">
    <property type="term" value="P:double-strand break repair via homologous recombination"/>
    <property type="evidence" value="ECO:0000318"/>
    <property type="project" value="GO_Central"/>
</dbReference>
<dbReference type="OMA" id="QHRIVPA"/>
<sequence>MGSSYMSLSRKRVTLPAPLISLPTPTTNRWVEFREVELEHIFWRWDVSAMVFWKGNIREYRGQEYLRVILVDEQGTKMEAVACGDHHMMFNSVLIEGETYNFLGVYFTPTYVDPIPNMYRLCEYYTFVLLPDTIVKTPQRPIWILECPRAFRKFEDVYCQPVDTFAAYIFFVVEDVIGVVVHASEIQDRGDFRRRPNRHVVIMNQRYVKNFIIIHVNDPHLQRHIWEWRRAAYQFKTLAALYVKISTMQGGVTTTDYSQIIFSPICSDAYDLK</sequence>
<evidence type="ECO:0000313" key="1">
    <source>
        <dbReference type="EnsemblPlants" id="KQL29353"/>
    </source>
</evidence>
<dbReference type="EMBL" id="AGNK02000220">
    <property type="status" value="NOT_ANNOTATED_CDS"/>
    <property type="molecule type" value="Genomic_DNA"/>
</dbReference>
<dbReference type="AlphaFoldDB" id="K3Z086"/>
<proteinExistence type="predicted"/>
<name>K3Z086_SETIT</name>
<dbReference type="EnsemblPlants" id="KQL29353">
    <property type="protein sequence ID" value="KQL29353"/>
    <property type="gene ID" value="SETIT_019947mg"/>
</dbReference>
<accession>K3Z086</accession>
<dbReference type="GO" id="GO:0007004">
    <property type="term" value="P:telomere maintenance via telomerase"/>
    <property type="evidence" value="ECO:0000318"/>
    <property type="project" value="GO_Central"/>
</dbReference>
<dbReference type="InterPro" id="IPR012340">
    <property type="entry name" value="NA-bd_OB-fold"/>
</dbReference>
<dbReference type="InParanoid" id="K3Z086"/>
<protein>
    <recommendedName>
        <fullName evidence="3">DUF223 domain-containing protein</fullName>
    </recommendedName>
</protein>
<dbReference type="Proteomes" id="UP000004995">
    <property type="component" value="Unassembled WGS sequence"/>
</dbReference>
<dbReference type="GO" id="GO:0006260">
    <property type="term" value="P:DNA replication"/>
    <property type="evidence" value="ECO:0000318"/>
    <property type="project" value="GO_Central"/>
</dbReference>
<evidence type="ECO:0000313" key="2">
    <source>
        <dbReference type="Proteomes" id="UP000004995"/>
    </source>
</evidence>
<organism evidence="1 2">
    <name type="scientific">Setaria italica</name>
    <name type="common">Foxtail millet</name>
    <name type="synonym">Panicum italicum</name>
    <dbReference type="NCBI Taxonomy" id="4555"/>
    <lineage>
        <taxon>Eukaryota</taxon>
        <taxon>Viridiplantae</taxon>
        <taxon>Streptophyta</taxon>
        <taxon>Embryophyta</taxon>
        <taxon>Tracheophyta</taxon>
        <taxon>Spermatophyta</taxon>
        <taxon>Magnoliopsida</taxon>
        <taxon>Liliopsida</taxon>
        <taxon>Poales</taxon>
        <taxon>Poaceae</taxon>
        <taxon>PACMAD clade</taxon>
        <taxon>Panicoideae</taxon>
        <taxon>Panicodae</taxon>
        <taxon>Paniceae</taxon>
        <taxon>Cenchrinae</taxon>
        <taxon>Setaria</taxon>
    </lineage>
</organism>
<dbReference type="HOGENOM" id="CLU_1055959_0_0_1"/>
<dbReference type="GO" id="GO:0006289">
    <property type="term" value="P:nucleotide-excision repair"/>
    <property type="evidence" value="ECO:0000318"/>
    <property type="project" value="GO_Central"/>
</dbReference>
<dbReference type="GO" id="GO:0051321">
    <property type="term" value="P:meiotic cell cycle"/>
    <property type="evidence" value="ECO:0000318"/>
    <property type="project" value="GO_Central"/>
</dbReference>
<dbReference type="SUPFAM" id="SSF50249">
    <property type="entry name" value="Nucleic acid-binding proteins"/>
    <property type="match status" value="1"/>
</dbReference>
<reference evidence="1" key="2">
    <citation type="submission" date="2018-08" db="UniProtKB">
        <authorList>
            <consortium name="EnsemblPlants"/>
        </authorList>
    </citation>
    <scope>IDENTIFICATION</scope>
    <source>
        <strain evidence="1">Yugu1</strain>
    </source>
</reference>
<keyword evidence="2" id="KW-1185">Reference proteome</keyword>
<dbReference type="Gene3D" id="2.40.50.140">
    <property type="entry name" value="Nucleic acid-binding proteins"/>
    <property type="match status" value="1"/>
</dbReference>
<dbReference type="FunCoup" id="K3Z086">
    <property type="interactions" value="409"/>
</dbReference>
<dbReference type="Gramene" id="KQL29353">
    <property type="protein sequence ID" value="KQL29353"/>
    <property type="gene ID" value="SETIT_019947mg"/>
</dbReference>
<reference evidence="2" key="1">
    <citation type="journal article" date="2012" name="Nat. Biotechnol.">
        <title>Reference genome sequence of the model plant Setaria.</title>
        <authorList>
            <person name="Bennetzen J.L."/>
            <person name="Schmutz J."/>
            <person name="Wang H."/>
            <person name="Percifield R."/>
            <person name="Hawkins J."/>
            <person name="Pontaroli A.C."/>
            <person name="Estep M."/>
            <person name="Feng L."/>
            <person name="Vaughn J.N."/>
            <person name="Grimwood J."/>
            <person name="Jenkins J."/>
            <person name="Barry K."/>
            <person name="Lindquist E."/>
            <person name="Hellsten U."/>
            <person name="Deshpande S."/>
            <person name="Wang X."/>
            <person name="Wu X."/>
            <person name="Mitros T."/>
            <person name="Triplett J."/>
            <person name="Yang X."/>
            <person name="Ye C.Y."/>
            <person name="Mauro-Herrera M."/>
            <person name="Wang L."/>
            <person name="Li P."/>
            <person name="Sharma M."/>
            <person name="Sharma R."/>
            <person name="Ronald P.C."/>
            <person name="Panaud O."/>
            <person name="Kellogg E.A."/>
            <person name="Brutnell T.P."/>
            <person name="Doust A.N."/>
            <person name="Tuskan G.A."/>
            <person name="Rokhsar D."/>
            <person name="Devos K.M."/>
        </authorList>
    </citation>
    <scope>NUCLEOTIDE SEQUENCE [LARGE SCALE GENOMIC DNA]</scope>
    <source>
        <strain evidence="2">cv. Yugu1</strain>
    </source>
</reference>